<evidence type="ECO:0000313" key="2">
    <source>
        <dbReference type="EMBL" id="CAK9016450.1"/>
    </source>
</evidence>
<organism evidence="2 3">
    <name type="scientific">Durusdinium trenchii</name>
    <dbReference type="NCBI Taxonomy" id="1381693"/>
    <lineage>
        <taxon>Eukaryota</taxon>
        <taxon>Sar</taxon>
        <taxon>Alveolata</taxon>
        <taxon>Dinophyceae</taxon>
        <taxon>Suessiales</taxon>
        <taxon>Symbiodiniaceae</taxon>
        <taxon>Durusdinium</taxon>
    </lineage>
</organism>
<gene>
    <name evidence="2" type="ORF">SCF082_LOCUS13194</name>
</gene>
<name>A0ABP0JPR7_9DINO</name>
<protein>
    <submittedName>
        <fullName evidence="2">Uncharacterized protein</fullName>
    </submittedName>
</protein>
<proteinExistence type="predicted"/>
<feature type="compositionally biased region" description="Basic residues" evidence="1">
    <location>
        <begin position="302"/>
        <end position="315"/>
    </location>
</feature>
<feature type="region of interest" description="Disordered" evidence="1">
    <location>
        <begin position="298"/>
        <end position="322"/>
    </location>
</feature>
<feature type="compositionally biased region" description="Polar residues" evidence="1">
    <location>
        <begin position="86"/>
        <end position="99"/>
    </location>
</feature>
<reference evidence="2 3" key="1">
    <citation type="submission" date="2024-02" db="EMBL/GenBank/DDBJ databases">
        <authorList>
            <person name="Chen Y."/>
            <person name="Shah S."/>
            <person name="Dougan E. K."/>
            <person name="Thang M."/>
            <person name="Chan C."/>
        </authorList>
    </citation>
    <scope>NUCLEOTIDE SEQUENCE [LARGE SCALE GENOMIC DNA]</scope>
</reference>
<evidence type="ECO:0000256" key="1">
    <source>
        <dbReference type="SAM" id="MobiDB-lite"/>
    </source>
</evidence>
<comment type="caution">
    <text evidence="2">The sequence shown here is derived from an EMBL/GenBank/DDBJ whole genome shotgun (WGS) entry which is preliminary data.</text>
</comment>
<feature type="compositionally biased region" description="Basic and acidic residues" evidence="1">
    <location>
        <begin position="118"/>
        <end position="127"/>
    </location>
</feature>
<dbReference type="EMBL" id="CAXAMM010008114">
    <property type="protein sequence ID" value="CAK9016450.1"/>
    <property type="molecule type" value="Genomic_DNA"/>
</dbReference>
<accession>A0ABP0JPR7</accession>
<dbReference type="Proteomes" id="UP001642464">
    <property type="component" value="Unassembled WGS sequence"/>
</dbReference>
<feature type="region of interest" description="Disordered" evidence="1">
    <location>
        <begin position="50"/>
        <end position="152"/>
    </location>
</feature>
<evidence type="ECO:0000313" key="3">
    <source>
        <dbReference type="Proteomes" id="UP001642464"/>
    </source>
</evidence>
<keyword evidence="3" id="KW-1185">Reference proteome</keyword>
<sequence>MGLMSCPKEDLAKEGDMLCYSFDPRKSTSKLMEDTLSRTNKTLSLLQARYQSSGRPEIEVAENNEPTRGFSIEPDIADEVADGMPSWQSESSKGASNRSSPEDPQEVRSWKSKSSSHWTERDMRDVDELVDVTSTNSKGKDEGHGGGSYASRSTDLEVKDFEDAEELMSVTFAKPLQGLRHQSSMCEDSSSDRPGKYVVIRDSTFWSETAHIQAGQDGISYIRAGTIVEVVEVSGQNPVRGRLVSPPGWISLLDPESSHRWACRVEADGEQGLESKVEADLVPTPRASVVITPASRENIGKVYRKPRAKARHRRDAPKDAPS</sequence>